<dbReference type="PANTHER" id="PTHR28136">
    <property type="entry name" value="NUCLEUS EXPORT PROTEIN BRR6"/>
    <property type="match status" value="1"/>
</dbReference>
<comment type="caution">
    <text evidence="4">The sequence shown here is derived from an EMBL/GenBank/DDBJ whole genome shotgun (WGS) entry which is preliminary data.</text>
</comment>
<dbReference type="GO" id="GO:0031965">
    <property type="term" value="C:nuclear membrane"/>
    <property type="evidence" value="ECO:0007669"/>
    <property type="project" value="InterPro"/>
</dbReference>
<dbReference type="GeneID" id="25259774"/>
<feature type="region of interest" description="Disordered" evidence="1">
    <location>
        <begin position="258"/>
        <end position="277"/>
    </location>
</feature>
<sequence length="277" mass="30881">MYSSGRSKASPMDWNRNVETPSFPFPVKRKDASKLCQETPLSNTTAGMQLSNKTPTVPLSQQSSGLASMPSANLEDSTTSIEEAEKNSSSLKKSEQCTAQLKNKGPASFPAKFFASFTDLLNARNISILPYILIGYLRLVFHLTWLLTFIWGIWALYAILMNDVSIKINAETNLIIQEIEQAKMLFSQNKCFNEDVIRNSPALDSLCAGWKTKAEQSDPRSKISHGKLMAETIAEIINSFVERITLRSLMRAWRLQINKTPSPPNGPACERSAKNKT</sequence>
<dbReference type="PANTHER" id="PTHR28136:SF1">
    <property type="entry name" value="NUCLEUS EXPORT PROTEIN BRL1"/>
    <property type="match status" value="1"/>
</dbReference>
<feature type="transmembrane region" description="Helical" evidence="2">
    <location>
        <begin position="139"/>
        <end position="160"/>
    </location>
</feature>
<dbReference type="AlphaFoldDB" id="A0A098VQS7"/>
<dbReference type="Proteomes" id="UP000029725">
    <property type="component" value="Unassembled WGS sequence"/>
</dbReference>
<keyword evidence="2" id="KW-1133">Transmembrane helix</keyword>
<dbReference type="HOGENOM" id="CLU_1005041_0_0_1"/>
<feature type="compositionally biased region" description="Polar residues" evidence="1">
    <location>
        <begin position="39"/>
        <end position="97"/>
    </location>
</feature>
<evidence type="ECO:0000313" key="5">
    <source>
        <dbReference type="Proteomes" id="UP000029725"/>
    </source>
</evidence>
<gene>
    <name evidence="4" type="ORF">DI09_38p270</name>
</gene>
<dbReference type="EMBL" id="JMKJ01000321">
    <property type="protein sequence ID" value="KGG51357.1"/>
    <property type="molecule type" value="Genomic_DNA"/>
</dbReference>
<dbReference type="Pfam" id="PF10104">
    <property type="entry name" value="Brr6_like_C_C"/>
    <property type="match status" value="1"/>
</dbReference>
<dbReference type="GO" id="GO:0055088">
    <property type="term" value="P:lipid homeostasis"/>
    <property type="evidence" value="ECO:0007669"/>
    <property type="project" value="InterPro"/>
</dbReference>
<evidence type="ECO:0000256" key="1">
    <source>
        <dbReference type="SAM" id="MobiDB-lite"/>
    </source>
</evidence>
<accession>A0A098VQS7</accession>
<evidence type="ECO:0000259" key="3">
    <source>
        <dbReference type="SMART" id="SM01042"/>
    </source>
</evidence>
<evidence type="ECO:0000313" key="4">
    <source>
        <dbReference type="EMBL" id="KGG51357.1"/>
    </source>
</evidence>
<dbReference type="VEuPathDB" id="MicrosporidiaDB:DI09_38p270"/>
<dbReference type="InterPro" id="IPR018767">
    <property type="entry name" value="Brl1/Brr6_dom"/>
</dbReference>
<keyword evidence="2" id="KW-0472">Membrane</keyword>
<dbReference type="SMART" id="SM01042">
    <property type="entry name" value="Brr6_like_C_C"/>
    <property type="match status" value="1"/>
</dbReference>
<organism evidence="4 5">
    <name type="scientific">Mitosporidium daphniae</name>
    <dbReference type="NCBI Taxonomy" id="1485682"/>
    <lineage>
        <taxon>Eukaryota</taxon>
        <taxon>Fungi</taxon>
        <taxon>Fungi incertae sedis</taxon>
        <taxon>Microsporidia</taxon>
        <taxon>Mitosporidium</taxon>
    </lineage>
</organism>
<dbReference type="OrthoDB" id="5961at2759"/>
<dbReference type="RefSeq" id="XP_013237784.1">
    <property type="nucleotide sequence ID" value="XM_013382330.1"/>
</dbReference>
<feature type="domain" description="Brl1/Brr6" evidence="3">
    <location>
        <begin position="133"/>
        <end position="258"/>
    </location>
</feature>
<feature type="region of interest" description="Disordered" evidence="1">
    <location>
        <begin position="1"/>
        <end position="97"/>
    </location>
</feature>
<protein>
    <recommendedName>
        <fullName evidence="3">Brl1/Brr6 domain-containing protein</fullName>
    </recommendedName>
</protein>
<reference evidence="4 5" key="1">
    <citation type="submission" date="2014-04" db="EMBL/GenBank/DDBJ databases">
        <title>A new species of microsporidia sheds light on the evolution of extreme parasitism.</title>
        <authorList>
            <person name="Haag K.L."/>
            <person name="James T.Y."/>
            <person name="Larsson R."/>
            <person name="Schaer T.M."/>
            <person name="Refardt D."/>
            <person name="Pombert J.-F."/>
            <person name="Ebert D."/>
        </authorList>
    </citation>
    <scope>NUCLEOTIDE SEQUENCE [LARGE SCALE GENOMIC DNA]</scope>
    <source>
        <strain evidence="4 5">UGP3</strain>
        <tissue evidence="4">Spores</tissue>
    </source>
</reference>
<evidence type="ECO:0000256" key="2">
    <source>
        <dbReference type="SAM" id="Phobius"/>
    </source>
</evidence>
<proteinExistence type="predicted"/>
<dbReference type="InterPro" id="IPR040202">
    <property type="entry name" value="Brl1/Brr6"/>
</dbReference>
<dbReference type="GO" id="GO:0006998">
    <property type="term" value="P:nuclear envelope organization"/>
    <property type="evidence" value="ECO:0007669"/>
    <property type="project" value="InterPro"/>
</dbReference>
<name>A0A098VQS7_9MICR</name>
<keyword evidence="5" id="KW-1185">Reference proteome</keyword>
<keyword evidence="2" id="KW-0812">Transmembrane</keyword>